<evidence type="ECO:0000256" key="1">
    <source>
        <dbReference type="SAM" id="Coils"/>
    </source>
</evidence>
<feature type="coiled-coil region" evidence="1">
    <location>
        <begin position="80"/>
        <end position="107"/>
    </location>
</feature>
<evidence type="ECO:0000313" key="3">
    <source>
        <dbReference type="EMBL" id="CAG9168003.1"/>
    </source>
</evidence>
<dbReference type="EMBL" id="CAJZAH010000001">
    <property type="protein sequence ID" value="CAG9168003.1"/>
    <property type="molecule type" value="Genomic_DNA"/>
</dbReference>
<dbReference type="RefSeq" id="WP_224039958.1">
    <property type="nucleotide sequence ID" value="NZ_CAJZAH010000001.1"/>
</dbReference>
<feature type="compositionally biased region" description="Polar residues" evidence="2">
    <location>
        <begin position="39"/>
        <end position="48"/>
    </location>
</feature>
<evidence type="ECO:0008006" key="5">
    <source>
        <dbReference type="Google" id="ProtNLM"/>
    </source>
</evidence>
<evidence type="ECO:0000256" key="2">
    <source>
        <dbReference type="SAM" id="MobiDB-lite"/>
    </source>
</evidence>
<keyword evidence="4" id="KW-1185">Reference proteome</keyword>
<keyword evidence="1" id="KW-0175">Coiled coil</keyword>
<reference evidence="3 4" key="1">
    <citation type="submission" date="2021-08" db="EMBL/GenBank/DDBJ databases">
        <authorList>
            <person name="Peeters C."/>
        </authorList>
    </citation>
    <scope>NUCLEOTIDE SEQUENCE [LARGE SCALE GENOMIC DNA]</scope>
    <source>
        <strain evidence="3 4">LMG 21510</strain>
    </source>
</reference>
<organism evidence="3 4">
    <name type="scientific">Cupriavidus respiraculi</name>
    <dbReference type="NCBI Taxonomy" id="195930"/>
    <lineage>
        <taxon>Bacteria</taxon>
        <taxon>Pseudomonadati</taxon>
        <taxon>Pseudomonadota</taxon>
        <taxon>Betaproteobacteria</taxon>
        <taxon>Burkholderiales</taxon>
        <taxon>Burkholderiaceae</taxon>
        <taxon>Cupriavidus</taxon>
    </lineage>
</organism>
<proteinExistence type="predicted"/>
<evidence type="ECO:0000313" key="4">
    <source>
        <dbReference type="Proteomes" id="UP000721236"/>
    </source>
</evidence>
<gene>
    <name evidence="3" type="ORF">LMG21510_00926</name>
</gene>
<sequence length="164" mass="17538">MQTIAADMSNSAMPHIMPTAGASPVPPAGKEQMARPTAPVQSSSNRITLSFGGRTLSKSADGDSDAVTSAIKKSKYPDEIKDLMLKIRELQAELRKKAAELSEVAADQTMTPRQRELKTAALREAVSGITSALRNAMSTLHETMTELDFSSEDKRAIGMMLSGA</sequence>
<accession>A0ABM8WKU9</accession>
<comment type="caution">
    <text evidence="3">The sequence shown here is derived from an EMBL/GenBank/DDBJ whole genome shotgun (WGS) entry which is preliminary data.</text>
</comment>
<dbReference type="Proteomes" id="UP000721236">
    <property type="component" value="Unassembled WGS sequence"/>
</dbReference>
<name>A0ABM8WKU9_9BURK</name>
<protein>
    <recommendedName>
        <fullName evidence="5">Chemotaxis protein</fullName>
    </recommendedName>
</protein>
<feature type="compositionally biased region" description="Polar residues" evidence="2">
    <location>
        <begin position="1"/>
        <end position="12"/>
    </location>
</feature>
<feature type="region of interest" description="Disordered" evidence="2">
    <location>
        <begin position="1"/>
        <end position="67"/>
    </location>
</feature>